<proteinExistence type="predicted"/>
<dbReference type="EMBL" id="MN740167">
    <property type="protein sequence ID" value="QHT91641.1"/>
    <property type="molecule type" value="Genomic_DNA"/>
</dbReference>
<organism evidence="1">
    <name type="scientific">viral metagenome</name>
    <dbReference type="NCBI Taxonomy" id="1070528"/>
    <lineage>
        <taxon>unclassified sequences</taxon>
        <taxon>metagenomes</taxon>
        <taxon>organismal metagenomes</taxon>
    </lineage>
</organism>
<accession>A0A6C0IER2</accession>
<sequence length="2033" mass="235051">MSEELIENTGNEESENINKKKQIVLQLGDVIRIKDPLNEKFDNNTFYINYIDNTKIKLVNVDSLEQLQLRINEKGVLGDGTIETIGLLSRNAYPGFAMQNGLVPSKWINIVFGGDIPAIITGEITNLEQDMIEVRTYPEKEIIYINFDYKGIPEDIPIESITIRDKPEEPKDTHKGEEGIALEEEKDMPELEKDISYMKANELQLDLPISDVKNKIREFIVRADQIKFGKEEFAPVKQLIDVDIERQRYSIEAQTSDLLDDMLSTIPNSQRTPRVLNNIHTMIERFKQLRENFSSFDEYGNVKSFTINEANYKPLVENLMNFNTNLYWILPVVKNIKKIYNDLNENEWNKIQTQENNEEKEDNDYEQHNIYSDLNKMDEIVRKYKSSSASDENNKYSSLYIDLDPYFTPFSQMDDESKDVIYETQIRENINVIINNLENFYSSVVNNNIVSSKRYLIQKYNLGLNKLQITDVTNSRLLTKTVNLTDPDVMSISSIITLPEPVIRFSRVNLPGTNILDRANLSIHFLNYWKFFKQQRYVSNTFIDSLEKDLEYTDESFANKTTNFVLNVPEEESKDLSRDELYKKYSNSLVPKIKTLFNLMKKYINGKLSIVDVISYLEPFLVYTDNLTYKQYEEIIKFISEKISDYNKRYVERSNAFMSFKRTKGQNLNHVDDLSLFELVDRDRRDDFSNIYDLNFQNLNEKSKNSKNITTSELLSKITLKDFGNLYNSIISNQNIKLTYPDDFTALFDKDKQDISDKINGDTENDKCNNLVFAKRYNNISELGADNGKEIYFDKKFDKTNYSILDNYEKDMIKMSPDEFIPFLHAKLKERFKLSDENAEYLSETLINGHKKVKEGQYATTADNGSVKNFIRKGNNWVLDDTIDYSDTIKGAEDLTCDLKNDCIVVSGEMDKCESIELNKSEIKQKMIKSVISEFDAKYKLSKEELLKITQEKMEYNLVVMSKISRIETSNFLKYNNQKIKMADSEDTDITKIDKPISPFSKILDAILGQKNNFEKKQYDIIKFADLYTRPAFANGFGPLGTVENEHWHYCIKTNVELLPSFISGIAGCFIYDRDNYNDYIDLLCKEIGTLNEDGDSWVDKHSGRVIKKIDYSNEEGWEEGFRVSSRSIMDDDIGNKIVSASKKPLVYDSIETKMISNVVNALSVSMGITIEEQKPFIINCVTESLRTKIPKEDDYKKTITTMANKGKKIPSFEELYNSSLLYYTLGMFLISVQTVVPSIRTRKTFPGCVRSFSGYPFEGSGDLSALNYLACVAYNIRKTGSDPWRALSGVKETTLATRIKAVIDGNEQSSGLIAMEEVKRKIDEKTEYLLINPVNEIPPEHDLSKWTQFLPPLIQIKIRSLLDISPEFKSSLISDLKHGAHNQREKILVIESKIIQFSLAIQEKIQGIIKKKNLLLLKANNEPYVENSCCNENKGLSTLEYFENEDTSIHEYNAIIKRLSNLLFDINSYSKCGLYMSSVDTKNIYPAVSNDFNDEIKYLAFIKFCNFSSLIPISEDVLPLCKEKPENINENDSSKEIIVKLKEQKIEYSDDVFLRLLQVVNRNSIIDVKTDNPIISSIRRTAGLLERIDGENDSVVEPSLRSLISSVLDTFETTTTEISEETKALNNFLIKNIESMKDEILGFITINKSKDISKRALRDTERFLNGLSQWETNDSTRNETIKISDDKMYNIIEFFKTNTDNLVNIFPNIILNSVNYKNVSIPSYWGLSGNHNRDVSTMISEFYEELRAFYNDNSLYNILKGIQRSCKNLVLLSKHTTGYTSIKVNGEILKPVYDERTSNYLFEFYFLRVLLNYIELADMDKMIVTEATKDLDVDDLFSVDFLEDVESGKELSISKSRAQPQENILLRGNKVTLKQKVSKLLVSYIKIMGEYKKTINISYEQIQDKVFKIREREKDGVTDRLKFMTDEERDADTILKINKLGVWNKSLQKGLTTYVADTYDDERQFMENMLQYERTLGKKPNVTGDDFGELMEEVDREHELNREAYDMGNYIDDYNDGNFEGDEVENRDEFDS</sequence>
<name>A0A6C0IER2_9ZZZZ</name>
<protein>
    <submittedName>
        <fullName evidence="1">Uncharacterized protein</fullName>
    </submittedName>
</protein>
<reference evidence="1" key="1">
    <citation type="journal article" date="2020" name="Nature">
        <title>Giant virus diversity and host interactions through global metagenomics.</title>
        <authorList>
            <person name="Schulz F."/>
            <person name="Roux S."/>
            <person name="Paez-Espino D."/>
            <person name="Jungbluth S."/>
            <person name="Walsh D.A."/>
            <person name="Denef V.J."/>
            <person name="McMahon K.D."/>
            <person name="Konstantinidis K.T."/>
            <person name="Eloe-Fadrosh E.A."/>
            <person name="Kyrpides N.C."/>
            <person name="Woyke T."/>
        </authorList>
    </citation>
    <scope>NUCLEOTIDE SEQUENCE</scope>
    <source>
        <strain evidence="1">GVMAG-M-3300023184-86</strain>
    </source>
</reference>
<evidence type="ECO:0000313" key="1">
    <source>
        <dbReference type="EMBL" id="QHT91641.1"/>
    </source>
</evidence>